<keyword evidence="5" id="KW-0949">S-adenosyl-L-methionine</keyword>
<protein>
    <recommendedName>
        <fullName evidence="5">Protein-S-isoprenylcysteine O-methyltransferase</fullName>
        <ecNumber evidence="5">2.1.1.100</ecNumber>
    </recommendedName>
</protein>
<comment type="subcellular location">
    <subcellularLocation>
        <location evidence="5">Endoplasmic reticulum membrane</location>
        <topology evidence="5">Multi-pass membrane protein</topology>
    </subcellularLocation>
    <subcellularLocation>
        <location evidence="1">Membrane</location>
        <topology evidence="1">Multi-pass membrane protein</topology>
    </subcellularLocation>
</comment>
<dbReference type="Pfam" id="PF04140">
    <property type="entry name" value="ICMT"/>
    <property type="match status" value="1"/>
</dbReference>
<dbReference type="OrthoDB" id="422086at2759"/>
<evidence type="ECO:0000256" key="4">
    <source>
        <dbReference type="ARBA" id="ARBA00023136"/>
    </source>
</evidence>
<comment type="catalytic activity">
    <reaction evidence="5">
        <text>[protein]-C-terminal S-[(2E,6E)-farnesyl]-L-cysteine + S-adenosyl-L-methionine = [protein]-C-terminal S-[(2E,6E)-farnesyl]-L-cysteine methyl ester + S-adenosyl-L-homocysteine</text>
        <dbReference type="Rhea" id="RHEA:21672"/>
        <dbReference type="Rhea" id="RHEA-COMP:12125"/>
        <dbReference type="Rhea" id="RHEA-COMP:12126"/>
        <dbReference type="ChEBI" id="CHEBI:57856"/>
        <dbReference type="ChEBI" id="CHEBI:59789"/>
        <dbReference type="ChEBI" id="CHEBI:90510"/>
        <dbReference type="ChEBI" id="CHEBI:90511"/>
        <dbReference type="EC" id="2.1.1.100"/>
    </reaction>
</comment>
<accession>A0A4V6S1Y0</accession>
<keyword evidence="8" id="KW-1185">Reference proteome</keyword>
<evidence type="ECO:0000256" key="5">
    <source>
        <dbReference type="RuleBase" id="RU362022"/>
    </source>
</evidence>
<proteinExistence type="inferred from homology"/>
<dbReference type="AlphaFoldDB" id="A0A4V6S1Y0"/>
<gene>
    <name evidence="7" type="ORF">EUX98_g1512</name>
</gene>
<dbReference type="PANTHER" id="PTHR43847">
    <property type="entry name" value="BLL3993 PROTEIN"/>
    <property type="match status" value="1"/>
</dbReference>
<dbReference type="GO" id="GO:0032259">
    <property type="term" value="P:methylation"/>
    <property type="evidence" value="ECO:0007669"/>
    <property type="project" value="UniProtKB-KW"/>
</dbReference>
<keyword evidence="3 5" id="KW-1133">Transmembrane helix</keyword>
<feature type="transmembrane region" description="Helical" evidence="5">
    <location>
        <begin position="191"/>
        <end position="208"/>
    </location>
</feature>
<dbReference type="EC" id="2.1.1.100" evidence="5"/>
<dbReference type="Gene3D" id="1.20.120.1630">
    <property type="match status" value="1"/>
</dbReference>
<evidence type="ECO:0000256" key="1">
    <source>
        <dbReference type="ARBA" id="ARBA00004141"/>
    </source>
</evidence>
<evidence type="ECO:0000256" key="3">
    <source>
        <dbReference type="ARBA" id="ARBA00022989"/>
    </source>
</evidence>
<reference evidence="7 8" key="1">
    <citation type="submission" date="2019-02" db="EMBL/GenBank/DDBJ databases">
        <title>Genome sequencing of the rare red list fungi Antrodiella citrinella (Flaviporus citrinellus).</title>
        <authorList>
            <person name="Buettner E."/>
            <person name="Kellner H."/>
        </authorList>
    </citation>
    <scope>NUCLEOTIDE SEQUENCE [LARGE SCALE GENOMIC DNA]</scope>
    <source>
        <strain evidence="7 8">DSM 108506</strain>
    </source>
</reference>
<dbReference type="InterPro" id="IPR007269">
    <property type="entry name" value="ICMT_MeTrfase"/>
</dbReference>
<dbReference type="Proteomes" id="UP000308730">
    <property type="component" value="Unassembled WGS sequence"/>
</dbReference>
<comment type="caution">
    <text evidence="5">Lacks conserved residue(s) required for the propagation of feature annotation.</text>
</comment>
<keyword evidence="5" id="KW-0489">Methyltransferase</keyword>
<keyword evidence="4 5" id="KW-0472">Membrane</keyword>
<feature type="transmembrane region" description="Helical" evidence="5">
    <location>
        <begin position="59"/>
        <end position="80"/>
    </location>
</feature>
<organism evidence="7 8">
    <name type="scientific">Antrodiella citrinella</name>
    <dbReference type="NCBI Taxonomy" id="2447956"/>
    <lineage>
        <taxon>Eukaryota</taxon>
        <taxon>Fungi</taxon>
        <taxon>Dikarya</taxon>
        <taxon>Basidiomycota</taxon>
        <taxon>Agaricomycotina</taxon>
        <taxon>Agaricomycetes</taxon>
        <taxon>Polyporales</taxon>
        <taxon>Steccherinaceae</taxon>
        <taxon>Antrodiella</taxon>
    </lineage>
</organism>
<name>A0A4V6S1Y0_9APHY</name>
<evidence type="ECO:0000313" key="7">
    <source>
        <dbReference type="EMBL" id="THH32653.1"/>
    </source>
</evidence>
<keyword evidence="5" id="KW-0256">Endoplasmic reticulum</keyword>
<feature type="signal peptide" evidence="6">
    <location>
        <begin position="1"/>
        <end position="25"/>
    </location>
</feature>
<dbReference type="InterPro" id="IPR052527">
    <property type="entry name" value="Metal_cation-efflux_comp"/>
</dbReference>
<feature type="transmembrane region" description="Helical" evidence="5">
    <location>
        <begin position="160"/>
        <end position="179"/>
    </location>
</feature>
<dbReference type="GO" id="GO:0005789">
    <property type="term" value="C:endoplasmic reticulum membrane"/>
    <property type="evidence" value="ECO:0007669"/>
    <property type="project" value="UniProtKB-SubCell"/>
</dbReference>
<keyword evidence="5" id="KW-0808">Transferase</keyword>
<evidence type="ECO:0000313" key="8">
    <source>
        <dbReference type="Proteomes" id="UP000308730"/>
    </source>
</evidence>
<evidence type="ECO:0000256" key="2">
    <source>
        <dbReference type="ARBA" id="ARBA00022692"/>
    </source>
</evidence>
<dbReference type="EMBL" id="SGPM01000017">
    <property type="protein sequence ID" value="THH32653.1"/>
    <property type="molecule type" value="Genomic_DNA"/>
</dbReference>
<keyword evidence="2 5" id="KW-0812">Transmembrane</keyword>
<comment type="caution">
    <text evidence="7">The sequence shown here is derived from an EMBL/GenBank/DDBJ whole genome shotgun (WGS) entry which is preliminary data.</text>
</comment>
<sequence length="242" mass="27352">MTATQHMHKLPYLVALLVCHHLAISRPNSAPLSVGEREGYKKSGDTVPGWILGLGRDMYASMLQFMTYSEIYVLLVRLYPRLSNKYLLDMLVPGGDIARVTTTPAFFVGLAFVAAGTVLRRECYRCLGSNFTFELAIRKDHTLYTEGPYGIVRHPSYTAAAMYVVGHGLCHFGVGSWWVECGLWGTTVGKVVGSVFLLWHVIVVPMLMKRSRTEDEVLKKTFGEQWIRWAQKTPYAMFPYVF</sequence>
<feature type="chain" id="PRO_5020616631" description="Protein-S-isoprenylcysteine O-methyltransferase" evidence="6">
    <location>
        <begin position="26"/>
        <end position="242"/>
    </location>
</feature>
<evidence type="ECO:0000256" key="6">
    <source>
        <dbReference type="SAM" id="SignalP"/>
    </source>
</evidence>
<keyword evidence="6" id="KW-0732">Signal</keyword>
<dbReference type="GO" id="GO:0004671">
    <property type="term" value="F:protein C-terminal S-isoprenylcysteine carboxyl O-methyltransferase activity"/>
    <property type="evidence" value="ECO:0007669"/>
    <property type="project" value="UniProtKB-EC"/>
</dbReference>
<dbReference type="PANTHER" id="PTHR43847:SF1">
    <property type="entry name" value="BLL3993 PROTEIN"/>
    <property type="match status" value="1"/>
</dbReference>
<comment type="similarity">
    <text evidence="5">Belongs to the class VI-like SAM-binding methyltransferase superfamily. Isoprenylcysteine carboxyl methyltransferase family.</text>
</comment>